<dbReference type="AlphaFoldDB" id="A0A2N6D165"/>
<evidence type="ECO:0000313" key="2">
    <source>
        <dbReference type="EMBL" id="PLX63428.1"/>
    </source>
</evidence>
<feature type="region of interest" description="Disordered" evidence="1">
    <location>
        <begin position="66"/>
        <end position="164"/>
    </location>
</feature>
<dbReference type="STRING" id="1111735.GCA_000428045_03476"/>
<organism evidence="2 3">
    <name type="scientific">Sedimenticola selenatireducens</name>
    <dbReference type="NCBI Taxonomy" id="191960"/>
    <lineage>
        <taxon>Bacteria</taxon>
        <taxon>Pseudomonadati</taxon>
        <taxon>Pseudomonadota</taxon>
        <taxon>Gammaproteobacteria</taxon>
        <taxon>Chromatiales</taxon>
        <taxon>Sedimenticolaceae</taxon>
        <taxon>Sedimenticola</taxon>
    </lineage>
</organism>
<protein>
    <submittedName>
        <fullName evidence="2">Uncharacterized protein</fullName>
    </submittedName>
</protein>
<feature type="compositionally biased region" description="Basic residues" evidence="1">
    <location>
        <begin position="110"/>
        <end position="119"/>
    </location>
</feature>
<sequence length="164" mass="18135">MSSNQHLPLTDVRGIGPSAALRMKQYGILTANQLAGMSIAEFKLNCPSLEKKGEAFVKGARRLLKRAGGVAAPTNKTQTGYQVDSGPDVVESRPVVDDQVSRPDEARETKKTKKGKKNKSPVATLDGKESVEKKSKSDEKKKRKKKDKLSEQDKKEKKEKKEKK</sequence>
<dbReference type="EMBL" id="PKUN01000001">
    <property type="protein sequence ID" value="PLX63428.1"/>
    <property type="molecule type" value="Genomic_DNA"/>
</dbReference>
<evidence type="ECO:0000313" key="3">
    <source>
        <dbReference type="Proteomes" id="UP000235015"/>
    </source>
</evidence>
<dbReference type="Proteomes" id="UP000235015">
    <property type="component" value="Unassembled WGS sequence"/>
</dbReference>
<accession>A0A2N6D165</accession>
<gene>
    <name evidence="2" type="ORF">C0630_00505</name>
</gene>
<evidence type="ECO:0000256" key="1">
    <source>
        <dbReference type="SAM" id="MobiDB-lite"/>
    </source>
</evidence>
<dbReference type="RefSeq" id="WP_273437199.1">
    <property type="nucleotide sequence ID" value="NZ_PKUN01000001.1"/>
</dbReference>
<comment type="caution">
    <text evidence="2">The sequence shown here is derived from an EMBL/GenBank/DDBJ whole genome shotgun (WGS) entry which is preliminary data.</text>
</comment>
<proteinExistence type="predicted"/>
<name>A0A2N6D165_9GAMM</name>
<feature type="compositionally biased region" description="Basic and acidic residues" evidence="1">
    <location>
        <begin position="126"/>
        <end position="140"/>
    </location>
</feature>
<reference evidence="2 3" key="1">
    <citation type="submission" date="2017-11" db="EMBL/GenBank/DDBJ databases">
        <title>Genome-resolved metagenomics identifies genetic mobility, metabolic interactions, and unexpected diversity in perchlorate-reducing communities.</title>
        <authorList>
            <person name="Barnum T.P."/>
            <person name="Figueroa I.A."/>
            <person name="Carlstrom C.I."/>
            <person name="Lucas L.N."/>
            <person name="Engelbrektson A.L."/>
            <person name="Coates J.D."/>
        </authorList>
    </citation>
    <scope>NUCLEOTIDE SEQUENCE [LARGE SCALE GENOMIC DNA]</scope>
    <source>
        <strain evidence="2">BM301</strain>
    </source>
</reference>
<feature type="compositionally biased region" description="Basic and acidic residues" evidence="1">
    <location>
        <begin position="90"/>
        <end position="109"/>
    </location>
</feature>